<dbReference type="RefSeq" id="WP_191717563.1">
    <property type="nucleotide sequence ID" value="NZ_JACSQP010000002.1"/>
</dbReference>
<keyword evidence="1" id="KW-0472">Membrane</keyword>
<gene>
    <name evidence="2" type="ORF">H9651_02610</name>
</gene>
<proteinExistence type="predicted"/>
<name>A0ABR8RZB2_9MICO</name>
<accession>A0ABR8RZB2</accession>
<keyword evidence="1" id="KW-1133">Transmembrane helix</keyword>
<evidence type="ECO:0000256" key="1">
    <source>
        <dbReference type="SAM" id="Phobius"/>
    </source>
</evidence>
<protein>
    <recommendedName>
        <fullName evidence="4">4-hydroxybenzoate polyprenyltransferase</fullName>
    </recommendedName>
</protein>
<feature type="transmembrane region" description="Helical" evidence="1">
    <location>
        <begin position="24"/>
        <end position="44"/>
    </location>
</feature>
<evidence type="ECO:0000313" key="2">
    <source>
        <dbReference type="EMBL" id="MBD7956525.1"/>
    </source>
</evidence>
<dbReference type="Proteomes" id="UP000648352">
    <property type="component" value="Unassembled WGS sequence"/>
</dbReference>
<evidence type="ECO:0008006" key="4">
    <source>
        <dbReference type="Google" id="ProtNLM"/>
    </source>
</evidence>
<keyword evidence="1" id="KW-0812">Transmembrane</keyword>
<organism evidence="2 3">
    <name type="scientific">Microbacterium pullorum</name>
    <dbReference type="NCBI Taxonomy" id="2762236"/>
    <lineage>
        <taxon>Bacteria</taxon>
        <taxon>Bacillati</taxon>
        <taxon>Actinomycetota</taxon>
        <taxon>Actinomycetes</taxon>
        <taxon>Micrococcales</taxon>
        <taxon>Microbacteriaceae</taxon>
        <taxon>Microbacterium</taxon>
    </lineage>
</organism>
<evidence type="ECO:0000313" key="3">
    <source>
        <dbReference type="Proteomes" id="UP000648352"/>
    </source>
</evidence>
<comment type="caution">
    <text evidence="2">The sequence shown here is derived from an EMBL/GenBank/DDBJ whole genome shotgun (WGS) entry which is preliminary data.</text>
</comment>
<sequence length="74" mass="7910">MTFATITALAAAETEHHVGLFDTIGYGIVALVVFLALGLVTLSYRNVANRHAPKAEAYARTHADELTQAGHGHH</sequence>
<reference evidence="2 3" key="1">
    <citation type="submission" date="2020-08" db="EMBL/GenBank/DDBJ databases">
        <title>A Genomic Blueprint of the Chicken Gut Microbiome.</title>
        <authorList>
            <person name="Gilroy R."/>
            <person name="Ravi A."/>
            <person name="Getino M."/>
            <person name="Pursley I."/>
            <person name="Horton D.L."/>
            <person name="Alikhan N.-F."/>
            <person name="Baker D."/>
            <person name="Gharbi K."/>
            <person name="Hall N."/>
            <person name="Watson M."/>
            <person name="Adriaenssens E.M."/>
            <person name="Foster-Nyarko E."/>
            <person name="Jarju S."/>
            <person name="Secka A."/>
            <person name="Antonio M."/>
            <person name="Oren A."/>
            <person name="Chaudhuri R."/>
            <person name="La Ragione R.M."/>
            <person name="Hildebrand F."/>
            <person name="Pallen M.J."/>
        </authorList>
    </citation>
    <scope>NUCLEOTIDE SEQUENCE [LARGE SCALE GENOMIC DNA]</scope>
    <source>
        <strain evidence="2 3">Sa4CUA7</strain>
    </source>
</reference>
<keyword evidence="3" id="KW-1185">Reference proteome</keyword>
<dbReference type="EMBL" id="JACSQP010000002">
    <property type="protein sequence ID" value="MBD7956525.1"/>
    <property type="molecule type" value="Genomic_DNA"/>
</dbReference>